<dbReference type="EMBL" id="NMQW01000017">
    <property type="protein sequence ID" value="OXM86144.1"/>
    <property type="molecule type" value="Genomic_DNA"/>
</dbReference>
<feature type="compositionally biased region" description="Low complexity" evidence="3">
    <location>
        <begin position="350"/>
        <end position="359"/>
    </location>
</feature>
<feature type="domain" description="Putative zinc-finger" evidence="5">
    <location>
        <begin position="3"/>
        <end position="37"/>
    </location>
</feature>
<dbReference type="InterPro" id="IPR027383">
    <property type="entry name" value="Znf_put"/>
</dbReference>
<reference evidence="6 7" key="1">
    <citation type="submission" date="2017-07" db="EMBL/GenBank/DDBJ databases">
        <title>Genome sequencing and assembly of Paenibacillus rigui.</title>
        <authorList>
            <person name="Mayilraj S."/>
        </authorList>
    </citation>
    <scope>NUCLEOTIDE SEQUENCE [LARGE SCALE GENOMIC DNA]</scope>
    <source>
        <strain evidence="6 7">JCM 16352</strain>
    </source>
</reference>
<feature type="compositionally biased region" description="Low complexity" evidence="3">
    <location>
        <begin position="201"/>
        <end position="214"/>
    </location>
</feature>
<dbReference type="RefSeq" id="WP_094015293.1">
    <property type="nucleotide sequence ID" value="NZ_NMQW01000017.1"/>
</dbReference>
<evidence type="ECO:0000256" key="3">
    <source>
        <dbReference type="SAM" id="MobiDB-lite"/>
    </source>
</evidence>
<sequence>MICQEVIELMQRYLDQDLDETEYNAMLRHIQQCDDCAELFQRLVSLSHELEQLPKVTPSYSLVDAIMPRLDRIDAGVPSVELPAAIDSAQPSDLAAASERSSYKAPVQQETGWRSRLRGLVSVRMIGGVVAAGLVLGFFIFEQQQKQHDMTNADAILLPSGSASQKSTRSDAAASTSAGAMEYKDAAERNQAESKASDGTGAASMDSANAAGADTPQTSAMSGGGAALKQSTEPKTSEPKAPASQSPAAKITAPANGAAASVSDAKPAETNAAQAPAPDSSQPSSVEGPVLNEQQRSLLDQPPLNAAASDAASLRKAPAGSEAQTAPPAEAVPSQQQPKMQITAPTQGFAASTDSGADAAAKKPEEAAGLYSLNKAKVSESTDASKTKTSLDGAFTAALSEDRYVVITDKQGKKIYTSHQWSASAQVTLGEWSADNKLTYQITENQQKVTYVLDPVKQTDAKQG</sequence>
<name>A0A229URY1_9BACL</name>
<feature type="compositionally biased region" description="Low complexity" evidence="3">
    <location>
        <begin position="272"/>
        <end position="285"/>
    </location>
</feature>
<evidence type="ECO:0000256" key="1">
    <source>
        <dbReference type="ARBA" id="ARBA00024353"/>
    </source>
</evidence>
<feature type="compositionally biased region" description="Low complexity" evidence="3">
    <location>
        <begin position="170"/>
        <end position="180"/>
    </location>
</feature>
<keyword evidence="7" id="KW-1185">Reference proteome</keyword>
<dbReference type="OrthoDB" id="2381690at2"/>
<dbReference type="InterPro" id="IPR041916">
    <property type="entry name" value="Anti_sigma_zinc_sf"/>
</dbReference>
<dbReference type="Proteomes" id="UP000215509">
    <property type="component" value="Unassembled WGS sequence"/>
</dbReference>
<accession>A0A229URY1</accession>
<dbReference type="Gene3D" id="1.10.10.1320">
    <property type="entry name" value="Anti-sigma factor, zinc-finger domain"/>
    <property type="match status" value="1"/>
</dbReference>
<gene>
    <name evidence="6" type="ORF">CF651_13085</name>
</gene>
<protein>
    <recommendedName>
        <fullName evidence="2">Anti-sigma-W factor RsiW</fullName>
    </recommendedName>
</protein>
<keyword evidence="4" id="KW-0812">Transmembrane</keyword>
<feature type="compositionally biased region" description="Low complexity" evidence="3">
    <location>
        <begin position="306"/>
        <end position="319"/>
    </location>
</feature>
<comment type="similarity">
    <text evidence="1">Belongs to the zinc-associated anti-sigma factor (ZAS) superfamily. Anti-sigma-W factor family.</text>
</comment>
<feature type="compositionally biased region" description="Polar residues" evidence="3">
    <location>
        <begin position="333"/>
        <end position="346"/>
    </location>
</feature>
<dbReference type="AlphaFoldDB" id="A0A229URY1"/>
<keyword evidence="4" id="KW-1133">Transmembrane helix</keyword>
<evidence type="ECO:0000259" key="5">
    <source>
        <dbReference type="Pfam" id="PF13490"/>
    </source>
</evidence>
<evidence type="ECO:0000256" key="4">
    <source>
        <dbReference type="SAM" id="Phobius"/>
    </source>
</evidence>
<comment type="caution">
    <text evidence="6">The sequence shown here is derived from an EMBL/GenBank/DDBJ whole genome shotgun (WGS) entry which is preliminary data.</text>
</comment>
<evidence type="ECO:0000313" key="6">
    <source>
        <dbReference type="EMBL" id="OXM86144.1"/>
    </source>
</evidence>
<feature type="transmembrane region" description="Helical" evidence="4">
    <location>
        <begin position="121"/>
        <end position="141"/>
    </location>
</feature>
<evidence type="ECO:0000313" key="7">
    <source>
        <dbReference type="Proteomes" id="UP000215509"/>
    </source>
</evidence>
<dbReference type="Pfam" id="PF13490">
    <property type="entry name" value="zf-HC2"/>
    <property type="match status" value="1"/>
</dbReference>
<feature type="compositionally biased region" description="Basic and acidic residues" evidence="3">
    <location>
        <begin position="377"/>
        <end position="386"/>
    </location>
</feature>
<organism evidence="6 7">
    <name type="scientific">Paenibacillus rigui</name>
    <dbReference type="NCBI Taxonomy" id="554312"/>
    <lineage>
        <taxon>Bacteria</taxon>
        <taxon>Bacillati</taxon>
        <taxon>Bacillota</taxon>
        <taxon>Bacilli</taxon>
        <taxon>Bacillales</taxon>
        <taxon>Paenibacillaceae</taxon>
        <taxon>Paenibacillus</taxon>
    </lineage>
</organism>
<feature type="compositionally biased region" description="Basic and acidic residues" evidence="3">
    <location>
        <begin position="182"/>
        <end position="196"/>
    </location>
</feature>
<feature type="compositionally biased region" description="Low complexity" evidence="3">
    <location>
        <begin position="239"/>
        <end position="250"/>
    </location>
</feature>
<evidence type="ECO:0000256" key="2">
    <source>
        <dbReference type="ARBA" id="ARBA00024438"/>
    </source>
</evidence>
<proteinExistence type="inferred from homology"/>
<feature type="region of interest" description="Disordered" evidence="3">
    <location>
        <begin position="162"/>
        <end position="388"/>
    </location>
</feature>
<keyword evidence="4" id="KW-0472">Membrane</keyword>